<protein>
    <recommendedName>
        <fullName evidence="2">Hemerythrin-like domain-containing protein</fullName>
    </recommendedName>
</protein>
<dbReference type="Proteomes" id="UP000001745">
    <property type="component" value="Unassembled WGS sequence"/>
</dbReference>
<dbReference type="eggNOG" id="ENOG502SHZ8">
    <property type="taxonomic scope" value="Eukaryota"/>
</dbReference>
<dbReference type="InterPro" id="IPR053206">
    <property type="entry name" value="Dimeric_xanthone_biosynth"/>
</dbReference>
<dbReference type="AlphaFoldDB" id="B8MJF5"/>
<dbReference type="RefSeq" id="XP_002485108.1">
    <property type="nucleotide sequence ID" value="XM_002485063.1"/>
</dbReference>
<feature type="compositionally biased region" description="Polar residues" evidence="1">
    <location>
        <begin position="1"/>
        <end position="12"/>
    </location>
</feature>
<accession>B8MJF5</accession>
<gene>
    <name evidence="3" type="ORF">TSTA_046090</name>
</gene>
<keyword evidence="4" id="KW-1185">Reference proteome</keyword>
<dbReference type="PANTHER" id="PTHR38048">
    <property type="entry name" value="EXPRESSED PROTEIN"/>
    <property type="match status" value="1"/>
</dbReference>
<dbReference type="GeneID" id="8099520"/>
<sequence length="259" mass="29178">MTGSTPVKQQQWADGPFPLIETPKHKQGPTNNTDPYMETASTMCVVHNTLLRGLNSIYVQGPHIKPEDYKDFIGYSLCWHSTLHEHHTSEEEQFFPEIEEAVGEKGLLDGSVEEHNSFQAGLDEFSSYLESLAGKESKFDATHLNKIIDSFVPALNNHLKSEIQCLLALAQYREKLPIARLWDREGFRSVTSMTKFGALPFFFLNLDLTAEGGLYKDWPAIPAPVKWAITHVTTIPHQGYWKFASCDRNGVPKPLYAPG</sequence>
<dbReference type="InParanoid" id="B8MJF5"/>
<evidence type="ECO:0000313" key="3">
    <source>
        <dbReference type="EMBL" id="EED15155.1"/>
    </source>
</evidence>
<name>B8MJF5_TALSN</name>
<proteinExistence type="predicted"/>
<evidence type="ECO:0000259" key="2">
    <source>
        <dbReference type="Pfam" id="PF01814"/>
    </source>
</evidence>
<dbReference type="PhylomeDB" id="B8MJF5"/>
<dbReference type="VEuPathDB" id="FungiDB:TSTA_046090"/>
<dbReference type="OrthoDB" id="58416at2759"/>
<dbReference type="Pfam" id="PF01814">
    <property type="entry name" value="Hemerythrin"/>
    <property type="match status" value="1"/>
</dbReference>
<dbReference type="HOGENOM" id="CLU_066708_0_0_1"/>
<evidence type="ECO:0000256" key="1">
    <source>
        <dbReference type="SAM" id="MobiDB-lite"/>
    </source>
</evidence>
<feature type="domain" description="Hemerythrin-like" evidence="2">
    <location>
        <begin position="47"/>
        <end position="165"/>
    </location>
</feature>
<dbReference type="CDD" id="cd12108">
    <property type="entry name" value="Hr-like"/>
    <property type="match status" value="1"/>
</dbReference>
<dbReference type="STRING" id="441959.B8MJF5"/>
<dbReference type="InterPro" id="IPR012312">
    <property type="entry name" value="Hemerythrin-like"/>
</dbReference>
<feature type="region of interest" description="Disordered" evidence="1">
    <location>
        <begin position="1"/>
        <end position="35"/>
    </location>
</feature>
<dbReference type="EMBL" id="EQ962657">
    <property type="protein sequence ID" value="EED15155.1"/>
    <property type="molecule type" value="Genomic_DNA"/>
</dbReference>
<organism evidence="3 4">
    <name type="scientific">Talaromyces stipitatus (strain ATCC 10500 / CBS 375.48 / QM 6759 / NRRL 1006)</name>
    <name type="common">Penicillium stipitatum</name>
    <dbReference type="NCBI Taxonomy" id="441959"/>
    <lineage>
        <taxon>Eukaryota</taxon>
        <taxon>Fungi</taxon>
        <taxon>Dikarya</taxon>
        <taxon>Ascomycota</taxon>
        <taxon>Pezizomycotina</taxon>
        <taxon>Eurotiomycetes</taxon>
        <taxon>Eurotiomycetidae</taxon>
        <taxon>Eurotiales</taxon>
        <taxon>Trichocomaceae</taxon>
        <taxon>Talaromyces</taxon>
        <taxon>Talaromyces sect. Talaromyces</taxon>
    </lineage>
</organism>
<reference evidence="4" key="1">
    <citation type="journal article" date="2015" name="Genome Announc.">
        <title>Genome sequence of the AIDS-associated pathogen Penicillium marneffei (ATCC18224) and its near taxonomic relative Talaromyces stipitatus (ATCC10500).</title>
        <authorList>
            <person name="Nierman W.C."/>
            <person name="Fedorova-Abrams N.D."/>
            <person name="Andrianopoulos A."/>
        </authorList>
    </citation>
    <scope>NUCLEOTIDE SEQUENCE [LARGE SCALE GENOMIC DNA]</scope>
    <source>
        <strain evidence="4">ATCC 10500 / CBS 375.48 / QM 6759 / NRRL 1006</strain>
    </source>
</reference>
<dbReference type="Gene3D" id="1.20.120.520">
    <property type="entry name" value="nmb1532 protein domain like"/>
    <property type="match status" value="1"/>
</dbReference>
<evidence type="ECO:0000313" key="4">
    <source>
        <dbReference type="Proteomes" id="UP000001745"/>
    </source>
</evidence>
<dbReference type="PANTHER" id="PTHR38048:SF2">
    <property type="entry name" value="HEMERYTHRIN-LIKE DOMAIN-CONTAINING PROTEIN"/>
    <property type="match status" value="1"/>
</dbReference>
<dbReference type="OMA" id="YSQTWFK"/>